<dbReference type="CDD" id="cd06583">
    <property type="entry name" value="PGRP"/>
    <property type="match status" value="1"/>
</dbReference>
<dbReference type="InterPro" id="IPR015510">
    <property type="entry name" value="PGRP"/>
</dbReference>
<dbReference type="FunFam" id="3.40.80.10:FF:000001">
    <property type="entry name" value="Peptidoglycan recognition protein 1"/>
    <property type="match status" value="1"/>
</dbReference>
<keyword evidence="5 7" id="KW-0391">Immunity</keyword>
<dbReference type="Gene3D" id="3.40.80.10">
    <property type="entry name" value="Peptidoglycan recognition protein-like"/>
    <property type="match status" value="1"/>
</dbReference>
<dbReference type="InterPro" id="IPR002502">
    <property type="entry name" value="Amidase_domain"/>
</dbReference>
<evidence type="ECO:0000256" key="5">
    <source>
        <dbReference type="ARBA" id="ARBA00022859"/>
    </source>
</evidence>
<keyword evidence="6" id="KW-1015">Disulfide bond</keyword>
<accession>I7FE39</accession>
<dbReference type="InterPro" id="IPR006619">
    <property type="entry name" value="PGRP_domain_met/bac"/>
</dbReference>
<comment type="similarity">
    <text evidence="1 7">Belongs to the N-acetylmuramoyl-L-alanine amidase 2 family.</text>
</comment>
<feature type="domain" description="Peptidoglycan recognition protein family" evidence="11">
    <location>
        <begin position="35"/>
        <end position="175"/>
    </location>
</feature>
<dbReference type="GO" id="GO:0045087">
    <property type="term" value="P:innate immune response"/>
    <property type="evidence" value="ECO:0007669"/>
    <property type="project" value="UniProtKB-KW"/>
</dbReference>
<dbReference type="EMBL" id="JX082166">
    <property type="protein sequence ID" value="AFP23116.1"/>
    <property type="molecule type" value="mRNA"/>
</dbReference>
<gene>
    <name evidence="12" type="primary">PGRP-B</name>
</gene>
<dbReference type="GO" id="GO:0008270">
    <property type="term" value="F:zinc ion binding"/>
    <property type="evidence" value="ECO:0007669"/>
    <property type="project" value="InterPro"/>
</dbReference>
<evidence type="ECO:0000256" key="6">
    <source>
        <dbReference type="ARBA" id="ARBA00023157"/>
    </source>
</evidence>
<evidence type="ECO:0000313" key="12">
    <source>
        <dbReference type="EMBL" id="AFP23116.1"/>
    </source>
</evidence>
<evidence type="ECO:0000256" key="9">
    <source>
        <dbReference type="SAM" id="SignalP"/>
    </source>
</evidence>
<dbReference type="OrthoDB" id="10001926at2759"/>
<evidence type="ECO:0000259" key="10">
    <source>
        <dbReference type="SMART" id="SM00644"/>
    </source>
</evidence>
<feature type="signal peptide" evidence="9">
    <location>
        <begin position="1"/>
        <end position="18"/>
    </location>
</feature>
<proteinExistence type="evidence at transcript level"/>
<protein>
    <recommendedName>
        <fullName evidence="7">Peptidoglycan-recognition protein</fullName>
    </recommendedName>
</protein>
<dbReference type="AlphaFoldDB" id="I7FE39"/>
<evidence type="ECO:0000256" key="4">
    <source>
        <dbReference type="ARBA" id="ARBA00022729"/>
    </source>
</evidence>
<dbReference type="SMART" id="SM00644">
    <property type="entry name" value="Ami_2"/>
    <property type="match status" value="1"/>
</dbReference>
<dbReference type="PANTHER" id="PTHR11022:SF77">
    <property type="entry name" value="PEPTIDOGLYCAN-RECOGNITION PROTEIN LB"/>
    <property type="match status" value="1"/>
</dbReference>
<dbReference type="InterPro" id="IPR036505">
    <property type="entry name" value="Amidase/PGRP_sf"/>
</dbReference>
<evidence type="ECO:0000256" key="8">
    <source>
        <dbReference type="PIRSR" id="PIRSR037945-1"/>
    </source>
</evidence>
<evidence type="ECO:0000256" key="7">
    <source>
        <dbReference type="PIRNR" id="PIRNR037945"/>
    </source>
</evidence>
<dbReference type="SUPFAM" id="SSF55846">
    <property type="entry name" value="N-acetylmuramoyl-L-alanine amidase-like"/>
    <property type="match status" value="1"/>
</dbReference>
<reference evidence="12" key="1">
    <citation type="submission" date="2012-05" db="EMBL/GenBank/DDBJ databases">
        <authorList>
            <person name="Su Z."/>
            <person name="Liu X."/>
        </authorList>
    </citation>
    <scope>NUCLEOTIDE SEQUENCE</scope>
</reference>
<organism evidence="12">
    <name type="scientific">Helicoverpa armigera</name>
    <name type="common">Cotton bollworm</name>
    <name type="synonym">Heliothis armigera</name>
    <dbReference type="NCBI Taxonomy" id="29058"/>
    <lineage>
        <taxon>Eukaryota</taxon>
        <taxon>Metazoa</taxon>
        <taxon>Ecdysozoa</taxon>
        <taxon>Arthropoda</taxon>
        <taxon>Hexapoda</taxon>
        <taxon>Insecta</taxon>
        <taxon>Pterygota</taxon>
        <taxon>Neoptera</taxon>
        <taxon>Endopterygota</taxon>
        <taxon>Lepidoptera</taxon>
        <taxon>Glossata</taxon>
        <taxon>Ditrysia</taxon>
        <taxon>Noctuoidea</taxon>
        <taxon>Noctuidae</taxon>
        <taxon>Heliothinae</taxon>
        <taxon>Helicoverpa</taxon>
    </lineage>
</organism>
<dbReference type="GO" id="GO:0008745">
    <property type="term" value="F:N-acetylmuramoyl-L-alanine amidase activity"/>
    <property type="evidence" value="ECO:0007669"/>
    <property type="project" value="InterPro"/>
</dbReference>
<dbReference type="PIRSF" id="PIRSF037945">
    <property type="entry name" value="PGRPs"/>
    <property type="match status" value="1"/>
</dbReference>
<dbReference type="GO" id="GO:0009253">
    <property type="term" value="P:peptidoglycan catabolic process"/>
    <property type="evidence" value="ECO:0007669"/>
    <property type="project" value="InterPro"/>
</dbReference>
<dbReference type="PANTHER" id="PTHR11022">
    <property type="entry name" value="PEPTIDOGLYCAN RECOGNITION PROTEIN"/>
    <property type="match status" value="1"/>
</dbReference>
<evidence type="ECO:0000256" key="2">
    <source>
        <dbReference type="ARBA" id="ARBA00011245"/>
    </source>
</evidence>
<keyword evidence="3 7" id="KW-0399">Innate immunity</keyword>
<feature type="domain" description="N-acetylmuramoyl-L-alanine amidase" evidence="10">
    <location>
        <begin position="43"/>
        <end position="181"/>
    </location>
</feature>
<evidence type="ECO:0000259" key="11">
    <source>
        <dbReference type="SMART" id="SM00701"/>
    </source>
</evidence>
<reference evidence="12" key="2">
    <citation type="journal article" date="2013" name="Dev. Comp. Immunol.">
        <title>Identification and characterization of two peptidoglycan recognition proteins with zinc-dependent antibacterial activity from the cotton bollworm, Helicoverpa armigera.</title>
        <authorList>
            <person name="Yang D.Q."/>
            <person name="Su Z.L."/>
            <person name="Qiao C."/>
            <person name="Zhang Z."/>
            <person name="Wang J.L."/>
            <person name="Li F."/>
            <person name="Liu X.S."/>
        </authorList>
    </citation>
    <scope>NUCLEOTIDE SEQUENCE</scope>
</reference>
<keyword evidence="4 9" id="KW-0732">Signal</keyword>
<feature type="chain" id="PRO_5003709214" description="Peptidoglycan-recognition protein" evidence="9">
    <location>
        <begin position="19"/>
        <end position="198"/>
    </location>
</feature>
<sequence length="198" mass="21870">MASLLYIVFACVLATIAAHPSPTGKSYYSYPFNYVSRDTWGARPPNGVTPLNLPVPYVVVHHSYIPPLCHTQDQCKRDMRAMQDVHQLVNGWQDIGYNFAVGGEGSVYEGRGWDVVGAHAVSYNVKSIGICMIGDFVENLPPAAQIQSLRELIEAGVQLGYISPDYKLIGHRQVSATECPGQALFNEISTWDHFTPEL</sequence>
<comment type="subunit">
    <text evidence="2">Monomer.</text>
</comment>
<dbReference type="InterPro" id="IPR017331">
    <property type="entry name" value="Peptidoglycan_recognition"/>
</dbReference>
<dbReference type="SMART" id="SM00701">
    <property type="entry name" value="PGRP"/>
    <property type="match status" value="1"/>
</dbReference>
<name>I7FE39_HELAM</name>
<feature type="disulfide bond" evidence="8">
    <location>
        <begin position="69"/>
        <end position="75"/>
    </location>
</feature>
<dbReference type="GO" id="GO:0042834">
    <property type="term" value="F:peptidoglycan binding"/>
    <property type="evidence" value="ECO:0007669"/>
    <property type="project" value="InterPro"/>
</dbReference>
<evidence type="ECO:0000256" key="3">
    <source>
        <dbReference type="ARBA" id="ARBA00022588"/>
    </source>
</evidence>
<evidence type="ECO:0000256" key="1">
    <source>
        <dbReference type="ARBA" id="ARBA00007553"/>
    </source>
</evidence>
<dbReference type="Pfam" id="PF01510">
    <property type="entry name" value="Amidase_2"/>
    <property type="match status" value="1"/>
</dbReference>